<dbReference type="SUPFAM" id="SSF89392">
    <property type="entry name" value="Prokaryotic lipoproteins and lipoprotein localization factors"/>
    <property type="match status" value="1"/>
</dbReference>
<feature type="signal peptide" evidence="2">
    <location>
        <begin position="1"/>
        <end position="18"/>
    </location>
</feature>
<reference evidence="4" key="1">
    <citation type="submission" date="2019-01" db="EMBL/GenBank/DDBJ databases">
        <title>Cytophagaceae bacterium strain CAR-16.</title>
        <authorList>
            <person name="Chen W.-M."/>
        </authorList>
    </citation>
    <scope>NUCLEOTIDE SEQUENCE [LARGE SCALE GENOMIC DNA]</scope>
    <source>
        <strain evidence="4">ICH-30</strain>
    </source>
</reference>
<dbReference type="AlphaFoldDB" id="A0A4Q1KPR3"/>
<dbReference type="PANTHER" id="PTHR35869">
    <property type="entry name" value="OUTER-MEMBRANE LIPOPROTEIN CARRIER PROTEIN"/>
    <property type="match status" value="1"/>
</dbReference>
<keyword evidence="1 2" id="KW-0732">Signal</keyword>
<dbReference type="InterPro" id="IPR004564">
    <property type="entry name" value="OM_lipoprot_carrier_LolA-like"/>
</dbReference>
<comment type="caution">
    <text evidence="3">The sequence shown here is derived from an EMBL/GenBank/DDBJ whole genome shotgun (WGS) entry which is preliminary data.</text>
</comment>
<dbReference type="EMBL" id="SBKQ01000009">
    <property type="protein sequence ID" value="RXR31575.1"/>
    <property type="molecule type" value="Genomic_DNA"/>
</dbReference>
<dbReference type="Gene3D" id="2.50.20.10">
    <property type="entry name" value="Lipoprotein localisation LolA/LolB/LppX"/>
    <property type="match status" value="1"/>
</dbReference>
<name>A0A4Q1KPR3_9FLAO</name>
<keyword evidence="3" id="KW-0449">Lipoprotein</keyword>
<feature type="chain" id="PRO_5020652419" evidence="2">
    <location>
        <begin position="19"/>
        <end position="208"/>
    </location>
</feature>
<evidence type="ECO:0000256" key="2">
    <source>
        <dbReference type="SAM" id="SignalP"/>
    </source>
</evidence>
<accession>A0A4Q1KPR3</accession>
<dbReference type="Pfam" id="PF03548">
    <property type="entry name" value="LolA"/>
    <property type="match status" value="1"/>
</dbReference>
<evidence type="ECO:0000313" key="3">
    <source>
        <dbReference type="EMBL" id="RXR31575.1"/>
    </source>
</evidence>
<dbReference type="PANTHER" id="PTHR35869:SF1">
    <property type="entry name" value="OUTER-MEMBRANE LIPOPROTEIN CARRIER PROTEIN"/>
    <property type="match status" value="1"/>
</dbReference>
<dbReference type="CDD" id="cd16325">
    <property type="entry name" value="LolA"/>
    <property type="match status" value="1"/>
</dbReference>
<dbReference type="Proteomes" id="UP000289734">
    <property type="component" value="Unassembled WGS sequence"/>
</dbReference>
<sequence>MKIKMLLFVLCMNFTVFAQEQKMSATEISSFKTAVDKETKTIKSLKTDFIQYKHLSFLSKDIETSGKMYLKSPNLLNWQYTNPYQYSIIFKNNKVYINDQGKKSSINAGNSKMFEKINKLIVGSVSGNLFDDEEFSIEYFKNKEFYITKLTPKTTTIKKYIKLVELYFPIGESTVSQVRLIEPSDDFTKIVFKNKQLNAKFDDSVFNQ</sequence>
<protein>
    <submittedName>
        <fullName evidence="3">Outer membrane lipoprotein carrier protein LolA</fullName>
    </submittedName>
</protein>
<keyword evidence="4" id="KW-1185">Reference proteome</keyword>
<dbReference type="OrthoDB" id="1027451at2"/>
<evidence type="ECO:0000313" key="4">
    <source>
        <dbReference type="Proteomes" id="UP000289734"/>
    </source>
</evidence>
<gene>
    <name evidence="3" type="ORF">EQG68_09965</name>
</gene>
<dbReference type="InterPro" id="IPR029046">
    <property type="entry name" value="LolA/LolB/LppX"/>
</dbReference>
<proteinExistence type="predicted"/>
<evidence type="ECO:0000256" key="1">
    <source>
        <dbReference type="ARBA" id="ARBA00022729"/>
    </source>
</evidence>
<organism evidence="3 4">
    <name type="scientific">Flavobacterium piscinae</name>
    <dbReference type="NCBI Taxonomy" id="2506424"/>
    <lineage>
        <taxon>Bacteria</taxon>
        <taxon>Pseudomonadati</taxon>
        <taxon>Bacteroidota</taxon>
        <taxon>Flavobacteriia</taxon>
        <taxon>Flavobacteriales</taxon>
        <taxon>Flavobacteriaceae</taxon>
        <taxon>Flavobacterium</taxon>
    </lineage>
</organism>
<dbReference type="RefSeq" id="WP_129464740.1">
    <property type="nucleotide sequence ID" value="NZ_SBKQ01000009.1"/>
</dbReference>